<feature type="non-terminal residue" evidence="4">
    <location>
        <position position="614"/>
    </location>
</feature>
<name>A0A3Q7NK81_CALUR</name>
<dbReference type="InParanoid" id="A0A3Q7NK81"/>
<feature type="region of interest" description="Disordered" evidence="1">
    <location>
        <begin position="109"/>
        <end position="129"/>
    </location>
</feature>
<dbReference type="Proteomes" id="UP000286641">
    <property type="component" value="Unplaced"/>
</dbReference>
<feature type="compositionally biased region" description="Polar residues" evidence="1">
    <location>
        <begin position="448"/>
        <end position="462"/>
    </location>
</feature>
<evidence type="ECO:0000313" key="3">
    <source>
        <dbReference type="Proteomes" id="UP000286641"/>
    </source>
</evidence>
<gene>
    <name evidence="4" type="primary">LOC112816497</name>
</gene>
<evidence type="ECO:0000313" key="4">
    <source>
        <dbReference type="RefSeq" id="XP_025718802.1"/>
    </source>
</evidence>
<protein>
    <submittedName>
        <fullName evidence="4">Mucin-16-like</fullName>
    </submittedName>
</protein>
<reference evidence="4" key="2">
    <citation type="submission" date="2025-08" db="UniProtKB">
        <authorList>
            <consortium name="RefSeq"/>
        </authorList>
    </citation>
    <scope>IDENTIFICATION</scope>
    <source>
        <tissue evidence="4">Blood</tissue>
    </source>
</reference>
<dbReference type="AlphaFoldDB" id="A0A3Q7NK81"/>
<evidence type="ECO:0000256" key="2">
    <source>
        <dbReference type="SAM" id="SignalP"/>
    </source>
</evidence>
<feature type="compositionally biased region" description="Low complexity" evidence="1">
    <location>
        <begin position="592"/>
        <end position="603"/>
    </location>
</feature>
<organism evidence="3 4">
    <name type="scientific">Callorhinus ursinus</name>
    <name type="common">Northern fur seal</name>
    <dbReference type="NCBI Taxonomy" id="34884"/>
    <lineage>
        <taxon>Eukaryota</taxon>
        <taxon>Metazoa</taxon>
        <taxon>Chordata</taxon>
        <taxon>Craniata</taxon>
        <taxon>Vertebrata</taxon>
        <taxon>Euteleostomi</taxon>
        <taxon>Mammalia</taxon>
        <taxon>Eutheria</taxon>
        <taxon>Laurasiatheria</taxon>
        <taxon>Carnivora</taxon>
        <taxon>Caniformia</taxon>
        <taxon>Pinnipedia</taxon>
        <taxon>Otariidae</taxon>
        <taxon>Callorhinus</taxon>
    </lineage>
</organism>
<reference key="1">
    <citation type="submission" date="2019-01" db="UniProtKB">
        <authorList>
            <consortium name="RefSeq"/>
        </authorList>
    </citation>
    <scope>IDENTIFICATION</scope>
</reference>
<sequence length="614" mass="63547">MGWEGPGYPGRQRGHLLPLALSLLLICGPGTDGSMMSITNFPTYETSSWLNRDPSTPVTVVDPAGTQESVATTTRELSEGIYGGTTWSTGDPAPLVTILSLVTGLSTRSPGTSEDIINPSSKEPSSSLKTRTTHIFHWPSGLCDKFSYNPQGPAGVTSFPESKVSVSVSESTPYLSTVMLSSAETVSIDTLVPSLSTVTSGVPGDSSATFSASPFLRTERGPGDAMSTIAESLPSSASIPLPSLTFTPAYSSTSPAPHGITSSLVTQRMVGTNTGAERSTAEGPLGVVSTLETWTEPVRTSLSTIVDTRMTEHINLGTVTSSSQLPPQSTQLTRTDGIVEHIPEIPNEAAHGGATEPVHVPVAPTASASPRGPPTEWTEKAEITALKTTSTATLTTTVSTPTSRMLTLLRTSGKTASTSTRGMIITTPDVSPDVLEMTASLATRPGAETSTELPRTASSVFSRESETIPSLVPSSGAKNSPAIPTLTVSFSEPETTISWVTYPAETSSTISRETLNVSHSESDSTPPIATGSGEEVSSAVPTLTVFPGVPEMVTALVTSPAAETSMVLSTLTDSQDAPETSASWVTHPGAQSSSSIPTPTVSPGVIGVKISPVT</sequence>
<keyword evidence="3" id="KW-1185">Reference proteome</keyword>
<feature type="compositionally biased region" description="Polar residues" evidence="1">
    <location>
        <begin position="571"/>
        <end position="584"/>
    </location>
</feature>
<feature type="signal peptide" evidence="2">
    <location>
        <begin position="1"/>
        <end position="33"/>
    </location>
</feature>
<feature type="region of interest" description="Disordered" evidence="1">
    <location>
        <begin position="511"/>
        <end position="535"/>
    </location>
</feature>
<evidence type="ECO:0000256" key="1">
    <source>
        <dbReference type="SAM" id="MobiDB-lite"/>
    </source>
</evidence>
<feature type="compositionally biased region" description="Polar residues" evidence="1">
    <location>
        <begin position="118"/>
        <end position="129"/>
    </location>
</feature>
<proteinExistence type="predicted"/>
<feature type="region of interest" description="Disordered" evidence="1">
    <location>
        <begin position="571"/>
        <end position="614"/>
    </location>
</feature>
<accession>A0A3Q7NK81</accession>
<feature type="region of interest" description="Disordered" evidence="1">
    <location>
        <begin position="443"/>
        <end position="482"/>
    </location>
</feature>
<feature type="compositionally biased region" description="Polar residues" evidence="1">
    <location>
        <begin position="511"/>
        <end position="527"/>
    </location>
</feature>
<dbReference type="RefSeq" id="XP_025718802.1">
    <property type="nucleotide sequence ID" value="XM_025863017.1"/>
</dbReference>
<keyword evidence="2" id="KW-0732">Signal</keyword>
<feature type="chain" id="PRO_5018767898" evidence="2">
    <location>
        <begin position="34"/>
        <end position="614"/>
    </location>
</feature>